<reference evidence="1 2" key="1">
    <citation type="submission" date="2019-01" db="EMBL/GenBank/DDBJ databases">
        <title>Intercellular communication is required for trap formation in the nematode-trapping fungus Duddingtonia flagrans.</title>
        <authorList>
            <person name="Youssar L."/>
            <person name="Wernet V."/>
            <person name="Hensel N."/>
            <person name="Hildebrandt H.-G."/>
            <person name="Fischer R."/>
        </authorList>
    </citation>
    <scope>NUCLEOTIDE SEQUENCE [LARGE SCALE GENOMIC DNA]</scope>
    <source>
        <strain evidence="1 2">CBS H-5679</strain>
    </source>
</reference>
<dbReference type="Proteomes" id="UP000283090">
    <property type="component" value="Unassembled WGS sequence"/>
</dbReference>
<dbReference type="GeneID" id="93591296"/>
<gene>
    <name evidence="1" type="ORF">DFL_008985</name>
</gene>
<accession>A0A436ZQB2</accession>
<proteinExistence type="predicted"/>
<dbReference type="OrthoDB" id="5282776at2759"/>
<name>A0A436ZQB2_ARTFL</name>
<dbReference type="AlphaFoldDB" id="A0A436ZQB2"/>
<dbReference type="VEuPathDB" id="FungiDB:DFL_008985"/>
<dbReference type="RefSeq" id="XP_067486652.1">
    <property type="nucleotide sequence ID" value="XM_067638799.1"/>
</dbReference>
<dbReference type="EMBL" id="SAEB01000012">
    <property type="protein sequence ID" value="RVD81108.1"/>
    <property type="molecule type" value="Genomic_DNA"/>
</dbReference>
<protein>
    <submittedName>
        <fullName evidence="1">Uncharacterized protein</fullName>
    </submittedName>
</protein>
<sequence>MTRTFLSLPYEIKYKILSEAIGVSVDYVFKSGTQVQECRDKAIAEGWDIKAYGLGQWYCLTVRVIPTKTLTGYLLVSHEFSKVFSKVVADMDKLASKFQEEISKSTHKGGLPPCTYFGWREVFDRMWDDEKPCRIILGNHPQNHWYFLAQITSMTSMRSLYFTKAMTGWGYSKFKKLWRPHYTPSKFDGISWIAIFLSGNLPCLETIAIGVGKKIGLKHRNSLPIIQMLRWLIMKPRTGQDFEHSHRLREILIRRPPRFRRLELVFEKKGKGIENSLDLNSYVKAPDGHKWAKTRLNDRDITRRGRYIKQWDDFTNTEVWREEEGDVLQIELQRLADAELSNPLHRPEGNDNDVTYLLETFPLSITTTFE</sequence>
<keyword evidence="2" id="KW-1185">Reference proteome</keyword>
<organism evidence="1 2">
    <name type="scientific">Arthrobotrys flagrans</name>
    <name type="common">Nematode-trapping fungus</name>
    <name type="synonym">Trichothecium flagrans</name>
    <dbReference type="NCBI Taxonomy" id="97331"/>
    <lineage>
        <taxon>Eukaryota</taxon>
        <taxon>Fungi</taxon>
        <taxon>Dikarya</taxon>
        <taxon>Ascomycota</taxon>
        <taxon>Pezizomycotina</taxon>
        <taxon>Orbiliomycetes</taxon>
        <taxon>Orbiliales</taxon>
        <taxon>Orbiliaceae</taxon>
        <taxon>Arthrobotrys</taxon>
    </lineage>
</organism>
<comment type="caution">
    <text evidence="1">The sequence shown here is derived from an EMBL/GenBank/DDBJ whole genome shotgun (WGS) entry which is preliminary data.</text>
</comment>
<evidence type="ECO:0000313" key="2">
    <source>
        <dbReference type="Proteomes" id="UP000283090"/>
    </source>
</evidence>
<evidence type="ECO:0000313" key="1">
    <source>
        <dbReference type="EMBL" id="RVD81108.1"/>
    </source>
</evidence>